<keyword evidence="3" id="KW-1185">Reference proteome</keyword>
<dbReference type="InterPro" id="IPR048089">
    <property type="entry name" value="McdA"/>
</dbReference>
<dbReference type="AlphaFoldDB" id="A0A0M6XRD0"/>
<feature type="domain" description="CobQ/CobB/MinD/ParA nucleotide binding" evidence="1">
    <location>
        <begin position="5"/>
        <end position="147"/>
    </location>
</feature>
<evidence type="ECO:0000313" key="2">
    <source>
        <dbReference type="EMBL" id="CTQ33679.1"/>
    </source>
</evidence>
<dbReference type="OrthoDB" id="9804460at2"/>
<dbReference type="EMBL" id="CXPG01000020">
    <property type="protein sequence ID" value="CTQ33679.1"/>
    <property type="molecule type" value="Genomic_DNA"/>
</dbReference>
<dbReference type="STRING" id="282197.SAMN04488517_102512"/>
<dbReference type="NCBIfam" id="NF041546">
    <property type="entry name" value="ParA_partition"/>
    <property type="match status" value="1"/>
</dbReference>
<proteinExistence type="predicted"/>
<sequence length="212" mass="22644">MASVITVCQQKGGSGKTTLTAHLACELASRGLRVALLDVDPQGSLGRWFMMRYDRQGGLKGDITFSTSSAWGVSFECSKYAEDYDFVLIDTPPKIDSDLKPALRVADMVIVPVSASEVDLWATEGVLDLAAREGKRPLVVLNRARTGTKLTGRVLAALSDLDADAAKTVLGQRVAYAEALGVGQGVCEFPGAQAAANEISELADEVLRRLDR</sequence>
<dbReference type="PANTHER" id="PTHR13696:SF99">
    <property type="entry name" value="COBYRINIC ACID AC-DIAMIDE SYNTHASE"/>
    <property type="match status" value="1"/>
</dbReference>
<dbReference type="PANTHER" id="PTHR13696">
    <property type="entry name" value="P-LOOP CONTAINING NUCLEOSIDE TRIPHOSPHATE HYDROLASE"/>
    <property type="match status" value="1"/>
</dbReference>
<gene>
    <name evidence="2" type="ORF">JAN5088_02464</name>
</gene>
<dbReference type="RefSeq" id="WP_055683062.1">
    <property type="nucleotide sequence ID" value="NZ_CXPG01000020.1"/>
</dbReference>
<organism evidence="2 3">
    <name type="scientific">Jannaschia rubra</name>
    <dbReference type="NCBI Taxonomy" id="282197"/>
    <lineage>
        <taxon>Bacteria</taxon>
        <taxon>Pseudomonadati</taxon>
        <taxon>Pseudomonadota</taxon>
        <taxon>Alphaproteobacteria</taxon>
        <taxon>Rhodobacterales</taxon>
        <taxon>Roseobacteraceae</taxon>
        <taxon>Jannaschia</taxon>
    </lineage>
</organism>
<dbReference type="InterPro" id="IPR027417">
    <property type="entry name" value="P-loop_NTPase"/>
</dbReference>
<dbReference type="Proteomes" id="UP000048908">
    <property type="component" value="Unassembled WGS sequence"/>
</dbReference>
<dbReference type="Pfam" id="PF01656">
    <property type="entry name" value="CbiA"/>
    <property type="match status" value="1"/>
</dbReference>
<evidence type="ECO:0000259" key="1">
    <source>
        <dbReference type="Pfam" id="PF01656"/>
    </source>
</evidence>
<evidence type="ECO:0000313" key="3">
    <source>
        <dbReference type="Proteomes" id="UP000048908"/>
    </source>
</evidence>
<accession>A0A0M6XRD0</accession>
<protein>
    <submittedName>
        <fullName evidence="2">ParA-like protein</fullName>
    </submittedName>
</protein>
<reference evidence="2 3" key="1">
    <citation type="submission" date="2015-07" db="EMBL/GenBank/DDBJ databases">
        <authorList>
            <person name="Noorani M."/>
        </authorList>
    </citation>
    <scope>NUCLEOTIDE SEQUENCE [LARGE SCALE GENOMIC DNA]</scope>
    <source>
        <strain evidence="2 3">CECT 5088</strain>
    </source>
</reference>
<dbReference type="InterPro" id="IPR002586">
    <property type="entry name" value="CobQ/CobB/MinD/ParA_Nub-bd_dom"/>
</dbReference>
<dbReference type="PIRSF" id="PIRSF009320">
    <property type="entry name" value="Nuc_binding_HP_1000"/>
    <property type="match status" value="1"/>
</dbReference>
<dbReference type="SUPFAM" id="SSF52540">
    <property type="entry name" value="P-loop containing nucleoside triphosphate hydrolases"/>
    <property type="match status" value="1"/>
</dbReference>
<dbReference type="Gene3D" id="3.40.50.300">
    <property type="entry name" value="P-loop containing nucleotide triphosphate hydrolases"/>
    <property type="match status" value="1"/>
</dbReference>
<name>A0A0M6XRD0_9RHOB</name>
<dbReference type="InterPro" id="IPR050678">
    <property type="entry name" value="DNA_Partitioning_ATPase"/>
</dbReference>
<dbReference type="CDD" id="cd02042">
    <property type="entry name" value="ParAB_family"/>
    <property type="match status" value="1"/>
</dbReference>